<feature type="domain" description="Penicillin-binding protein dimerisation" evidence="7">
    <location>
        <begin position="79"/>
        <end position="227"/>
    </location>
</feature>
<dbReference type="SUPFAM" id="SSF56519">
    <property type="entry name" value="Penicillin binding protein dimerisation domain"/>
    <property type="match status" value="1"/>
</dbReference>
<dbReference type="Gene3D" id="3.90.1310.10">
    <property type="entry name" value="Penicillin-binding protein 2a (Domain 2)"/>
    <property type="match status" value="1"/>
</dbReference>
<dbReference type="Gene3D" id="3.40.710.10">
    <property type="entry name" value="DD-peptidase/beta-lactamase superfamily"/>
    <property type="match status" value="1"/>
</dbReference>
<dbReference type="GO" id="GO:0071555">
    <property type="term" value="P:cell wall organization"/>
    <property type="evidence" value="ECO:0007669"/>
    <property type="project" value="TreeGrafter"/>
</dbReference>
<feature type="region of interest" description="Disordered" evidence="4">
    <location>
        <begin position="1"/>
        <end position="26"/>
    </location>
</feature>
<feature type="compositionally biased region" description="Basic residues" evidence="4">
    <location>
        <begin position="1"/>
        <end position="14"/>
    </location>
</feature>
<proteinExistence type="inferred from homology"/>
<dbReference type="InterPro" id="IPR012338">
    <property type="entry name" value="Beta-lactam/transpept-like"/>
</dbReference>
<dbReference type="GO" id="GO:0005886">
    <property type="term" value="C:plasma membrane"/>
    <property type="evidence" value="ECO:0007669"/>
    <property type="project" value="TreeGrafter"/>
</dbReference>
<keyword evidence="5" id="KW-1133">Transmembrane helix</keyword>
<feature type="transmembrane region" description="Helical" evidence="5">
    <location>
        <begin position="35"/>
        <end position="56"/>
    </location>
</feature>
<dbReference type="GO" id="GO:0008658">
    <property type="term" value="F:penicillin binding"/>
    <property type="evidence" value="ECO:0007669"/>
    <property type="project" value="InterPro"/>
</dbReference>
<dbReference type="InterPro" id="IPR050515">
    <property type="entry name" value="Beta-lactam/transpept"/>
</dbReference>
<dbReference type="InterPro" id="IPR001460">
    <property type="entry name" value="PCN-bd_Tpept"/>
</dbReference>
<reference evidence="8" key="1">
    <citation type="journal article" date="2022" name="Int. J. Syst. Evol. Microbiol.">
        <title>Granulimonas faecalis gen. nov., sp. nov., and Leptogranulimonas caecicola gen. nov., sp. nov., novel lactate-producing Atopobiaceae bacteria isolated from mouse intestines, and an emended description of the family Atopobiaceae.</title>
        <authorList>
            <person name="Morinaga K."/>
            <person name="Kusada H."/>
            <person name="Sakamoto S."/>
            <person name="Murakami T."/>
            <person name="Toyoda A."/>
            <person name="Mori H."/>
            <person name="Meng X.Y."/>
            <person name="Takashino M."/>
            <person name="Murotomi K."/>
            <person name="Tamaki H."/>
        </authorList>
    </citation>
    <scope>NUCLEOTIDE SEQUENCE</scope>
    <source>
        <strain evidence="8">OPF53</strain>
    </source>
</reference>
<accession>A0AAV5B247</accession>
<evidence type="ECO:0000259" key="7">
    <source>
        <dbReference type="Pfam" id="PF03717"/>
    </source>
</evidence>
<dbReference type="InterPro" id="IPR005311">
    <property type="entry name" value="PBP_dimer"/>
</dbReference>
<evidence type="ECO:0000313" key="9">
    <source>
        <dbReference type="Proteomes" id="UP001055025"/>
    </source>
</evidence>
<organism evidence="8 9">
    <name type="scientific">Granulimonas faecalis</name>
    <dbReference type="NCBI Taxonomy" id="2894155"/>
    <lineage>
        <taxon>Bacteria</taxon>
        <taxon>Bacillati</taxon>
        <taxon>Actinomycetota</taxon>
        <taxon>Coriobacteriia</taxon>
        <taxon>Coriobacteriales</taxon>
        <taxon>Kribbibacteriaceae</taxon>
        <taxon>Granulimonas</taxon>
    </lineage>
</organism>
<dbReference type="Proteomes" id="UP001055025">
    <property type="component" value="Unassembled WGS sequence"/>
</dbReference>
<dbReference type="Pfam" id="PF03717">
    <property type="entry name" value="PBP_dimer"/>
    <property type="match status" value="1"/>
</dbReference>
<evidence type="ECO:0000313" key="8">
    <source>
        <dbReference type="EMBL" id="GJM55504.1"/>
    </source>
</evidence>
<name>A0AAV5B247_9ACTN</name>
<dbReference type="RefSeq" id="WP_204407646.1">
    <property type="nucleotide sequence ID" value="NZ_BQKC01000001.1"/>
</dbReference>
<comment type="similarity">
    <text evidence="2">Belongs to the transpeptidase family.</text>
</comment>
<evidence type="ECO:0000256" key="2">
    <source>
        <dbReference type="ARBA" id="ARBA00007171"/>
    </source>
</evidence>
<dbReference type="EMBL" id="BQKC01000001">
    <property type="protein sequence ID" value="GJM55504.1"/>
    <property type="molecule type" value="Genomic_DNA"/>
</dbReference>
<gene>
    <name evidence="8" type="ORF">ATOP_11590</name>
</gene>
<evidence type="ECO:0000256" key="3">
    <source>
        <dbReference type="ARBA" id="ARBA00023136"/>
    </source>
</evidence>
<sequence>MSRNQQPKRPRSPRSRGGSSYDGERSQAQKGLFSSMGYLLLAMGVVGVALVARLVWLQVVDGPRIAEDARTQRTNVMTLQAKRGTIYDRNGNVLATSVECRTLYANPKEVTDPQAVAKVLADNLGGTAQDYLSYLTQDTTFVYIRRKVDTSVADKIRSALAKAELTGLYQLPDMKRVYPYGAVAGQVLGLVGTDGEGLTGLELQYNDILSGKNGERVLETGVGGTPIAGGAYMEEPAQDGTDIVISLDIDIQEIAEKKVEEGVGTYSAETGFATVVDPKNGQILAMCSTPFLDPEDTAEVTPEQLTVRSLTDSYEPGSVMKVLTLAVGLENHSFNLDTSFTVPGKVQVGDDYVGDDDDRKETMAMTPREIMRRSSNVGAVLMGTAEGAQAFSEGIARFGIGQTTGIDYPGEVAGLVTPLDSYTSASLGAMSFGQGVAIPGIQMVRAVSAVANKGVLTTPHFLIYKGTEEVQWPEGERACSEETADQVVDVMRTVVQEGTATKAAVEGYDIAAKTGTGEQASEEGGYKKDSYLASLVGFAPASDADVLVYVAFNGVSQLASDSAAPVFSAIMGESLLDMGVDPTA</sequence>
<protein>
    <submittedName>
        <fullName evidence="8">Stage V sporulation protein D</fullName>
    </submittedName>
</protein>
<evidence type="ECO:0000256" key="1">
    <source>
        <dbReference type="ARBA" id="ARBA00004370"/>
    </source>
</evidence>
<evidence type="ECO:0000259" key="6">
    <source>
        <dbReference type="Pfam" id="PF00905"/>
    </source>
</evidence>
<comment type="subcellular location">
    <subcellularLocation>
        <location evidence="1">Membrane</location>
    </subcellularLocation>
</comment>
<dbReference type="PANTHER" id="PTHR30627">
    <property type="entry name" value="PEPTIDOGLYCAN D,D-TRANSPEPTIDASE"/>
    <property type="match status" value="1"/>
</dbReference>
<evidence type="ECO:0000256" key="4">
    <source>
        <dbReference type="SAM" id="MobiDB-lite"/>
    </source>
</evidence>
<dbReference type="Pfam" id="PF00905">
    <property type="entry name" value="Transpeptidase"/>
    <property type="match status" value="1"/>
</dbReference>
<feature type="domain" description="Penicillin-binding protein transpeptidase" evidence="6">
    <location>
        <begin position="271"/>
        <end position="571"/>
    </location>
</feature>
<dbReference type="PANTHER" id="PTHR30627:SF1">
    <property type="entry name" value="PEPTIDOGLYCAN D,D-TRANSPEPTIDASE FTSI"/>
    <property type="match status" value="1"/>
</dbReference>
<keyword evidence="9" id="KW-1185">Reference proteome</keyword>
<keyword evidence="5" id="KW-0812">Transmembrane</keyword>
<dbReference type="SUPFAM" id="SSF56601">
    <property type="entry name" value="beta-lactamase/transpeptidase-like"/>
    <property type="match status" value="1"/>
</dbReference>
<dbReference type="Gene3D" id="3.30.450.330">
    <property type="match status" value="1"/>
</dbReference>
<comment type="caution">
    <text evidence="8">The sequence shown here is derived from an EMBL/GenBank/DDBJ whole genome shotgun (WGS) entry which is preliminary data.</text>
</comment>
<dbReference type="AlphaFoldDB" id="A0AAV5B247"/>
<dbReference type="InterPro" id="IPR036138">
    <property type="entry name" value="PBP_dimer_sf"/>
</dbReference>
<keyword evidence="3 5" id="KW-0472">Membrane</keyword>
<evidence type="ECO:0000256" key="5">
    <source>
        <dbReference type="SAM" id="Phobius"/>
    </source>
</evidence>